<sequence length="184" mass="20292">MNQLYLYVALIGVALVLFALTRTKQMPLPQTQPPANSQVVADQEMKELIESFMNDLERDHHTLLEKFTQLSIEQKQRAAEREDSIRSLEARVEELEAMLAASAGAKAVPAQGVPHLQAVVPPLAATSSSRTEGQERPAFTANDKYAPVLDFARHGYTPEQIARETGIGIGEIMLVIELAKRGED</sequence>
<evidence type="ECO:0000313" key="2">
    <source>
        <dbReference type="EMBL" id="MFD2171329.1"/>
    </source>
</evidence>
<dbReference type="EMBL" id="JBHUIO010000009">
    <property type="protein sequence ID" value="MFD2171329.1"/>
    <property type="molecule type" value="Genomic_DNA"/>
</dbReference>
<proteinExistence type="predicted"/>
<protein>
    <submittedName>
        <fullName evidence="2">DUF6115 domain-containing protein</fullName>
    </submittedName>
</protein>
<name>A0ABW5A152_9BACL</name>
<feature type="coiled-coil region" evidence="1">
    <location>
        <begin position="78"/>
        <end position="105"/>
    </location>
</feature>
<dbReference type="Proteomes" id="UP001597343">
    <property type="component" value="Unassembled WGS sequence"/>
</dbReference>
<keyword evidence="1" id="KW-0175">Coiled coil</keyword>
<organism evidence="2 3">
    <name type="scientific">Tumebacillus lipolyticus</name>
    <dbReference type="NCBI Taxonomy" id="1280370"/>
    <lineage>
        <taxon>Bacteria</taxon>
        <taxon>Bacillati</taxon>
        <taxon>Bacillota</taxon>
        <taxon>Bacilli</taxon>
        <taxon>Bacillales</taxon>
        <taxon>Alicyclobacillaceae</taxon>
        <taxon>Tumebacillus</taxon>
    </lineage>
</organism>
<evidence type="ECO:0000256" key="1">
    <source>
        <dbReference type="SAM" id="Coils"/>
    </source>
</evidence>
<accession>A0ABW5A152</accession>
<reference evidence="3" key="1">
    <citation type="journal article" date="2019" name="Int. J. Syst. Evol. Microbiol.">
        <title>The Global Catalogue of Microorganisms (GCM) 10K type strain sequencing project: providing services to taxonomists for standard genome sequencing and annotation.</title>
        <authorList>
            <consortium name="The Broad Institute Genomics Platform"/>
            <consortium name="The Broad Institute Genome Sequencing Center for Infectious Disease"/>
            <person name="Wu L."/>
            <person name="Ma J."/>
        </authorList>
    </citation>
    <scope>NUCLEOTIDE SEQUENCE [LARGE SCALE GENOMIC DNA]</scope>
    <source>
        <strain evidence="3">CGMCC 1.13574</strain>
    </source>
</reference>
<dbReference type="RefSeq" id="WP_386048038.1">
    <property type="nucleotide sequence ID" value="NZ_JBHUIO010000009.1"/>
</dbReference>
<gene>
    <name evidence="2" type="ORF">ACFSOY_15270</name>
</gene>
<evidence type="ECO:0000313" key="3">
    <source>
        <dbReference type="Proteomes" id="UP001597343"/>
    </source>
</evidence>
<comment type="caution">
    <text evidence="2">The sequence shown here is derived from an EMBL/GenBank/DDBJ whole genome shotgun (WGS) entry which is preliminary data.</text>
</comment>
<keyword evidence="3" id="KW-1185">Reference proteome</keyword>